<comment type="caution">
    <text evidence="2">The sequence shown here is derived from an EMBL/GenBank/DDBJ whole genome shotgun (WGS) entry which is preliminary data.</text>
</comment>
<protein>
    <submittedName>
        <fullName evidence="2">Uncharacterized protein</fullName>
    </submittedName>
</protein>
<reference evidence="2 3" key="1">
    <citation type="submission" date="2024-03" db="EMBL/GenBank/DDBJ databases">
        <title>Whole genomes of four grape xylem sap localized bacterial endophytes.</title>
        <authorList>
            <person name="Kumar G."/>
            <person name="Savka M.A."/>
        </authorList>
    </citation>
    <scope>NUCLEOTIDE SEQUENCE [LARGE SCALE GENOMIC DNA]</scope>
    <source>
        <strain evidence="2 3">RIT_GXS8</strain>
    </source>
</reference>
<sequence length="58" mass="6016">MRLLVAIVVSICLVAFGVVITTSPATAGLWTSNALGAVALFAAILLTGTAIRRHLKRP</sequence>
<evidence type="ECO:0000313" key="2">
    <source>
        <dbReference type="EMBL" id="MEK0170876.1"/>
    </source>
</evidence>
<gene>
    <name evidence="2" type="ORF">WMN62_05275</name>
</gene>
<dbReference type="EMBL" id="JBBLYY010000031">
    <property type="protein sequence ID" value="MEK0170876.1"/>
    <property type="molecule type" value="Genomic_DNA"/>
</dbReference>
<keyword evidence="1" id="KW-0472">Membrane</keyword>
<name>A0ABU8Y7S4_9MICO</name>
<accession>A0ABU8Y7S4</accession>
<proteinExistence type="predicted"/>
<keyword evidence="3" id="KW-1185">Reference proteome</keyword>
<keyword evidence="1" id="KW-0812">Transmembrane</keyword>
<evidence type="ECO:0000313" key="3">
    <source>
        <dbReference type="Proteomes" id="UP001370299"/>
    </source>
</evidence>
<evidence type="ECO:0000256" key="1">
    <source>
        <dbReference type="SAM" id="Phobius"/>
    </source>
</evidence>
<organism evidence="2 3">
    <name type="scientific">Curtobacterium citreum</name>
    <dbReference type="NCBI Taxonomy" id="2036"/>
    <lineage>
        <taxon>Bacteria</taxon>
        <taxon>Bacillati</taxon>
        <taxon>Actinomycetota</taxon>
        <taxon>Actinomycetes</taxon>
        <taxon>Micrococcales</taxon>
        <taxon>Microbacteriaceae</taxon>
        <taxon>Curtobacterium</taxon>
    </lineage>
</organism>
<dbReference type="Proteomes" id="UP001370299">
    <property type="component" value="Unassembled WGS sequence"/>
</dbReference>
<feature type="transmembrane region" description="Helical" evidence="1">
    <location>
        <begin position="27"/>
        <end position="51"/>
    </location>
</feature>
<dbReference type="RefSeq" id="WP_340197358.1">
    <property type="nucleotide sequence ID" value="NZ_JBBKAP010000063.1"/>
</dbReference>
<keyword evidence="1" id="KW-1133">Transmembrane helix</keyword>